<organism evidence="2 3">
    <name type="scientific">Saccharopolyspora terrae</name>
    <dbReference type="NCBI Taxonomy" id="2530384"/>
    <lineage>
        <taxon>Bacteria</taxon>
        <taxon>Bacillati</taxon>
        <taxon>Actinomycetota</taxon>
        <taxon>Actinomycetes</taxon>
        <taxon>Pseudonocardiales</taxon>
        <taxon>Pseudonocardiaceae</taxon>
        <taxon>Saccharopolyspora</taxon>
    </lineage>
</organism>
<name>A0A4R4VGL6_9PSEU</name>
<keyword evidence="3" id="KW-1185">Reference proteome</keyword>
<dbReference type="AlphaFoldDB" id="A0A4R4VGL6"/>
<sequence length="183" mass="20867">MNGLVNWLLSGRRVPRFSTEDGSRGARRRRELTCPEHKPSSGEQVSEVSVRWTCDCGAYRFEIDAPPPHVDEVPTAAYLEMERRGLQGKKGPWRSQITGKPLPVQRTEPAAEETAEEAEACASERAQRELRWDRKAREYVKRYGPNAARDEAYWADQNNDAWMAEALFRAADRVDGGETTWPF</sequence>
<dbReference type="OrthoDB" id="3709066at2"/>
<dbReference type="RefSeq" id="WP_132678125.1">
    <property type="nucleotide sequence ID" value="NZ_SMKS01000056.1"/>
</dbReference>
<feature type="region of interest" description="Disordered" evidence="1">
    <location>
        <begin position="87"/>
        <end position="109"/>
    </location>
</feature>
<comment type="caution">
    <text evidence="2">The sequence shown here is derived from an EMBL/GenBank/DDBJ whole genome shotgun (WGS) entry which is preliminary data.</text>
</comment>
<dbReference type="Proteomes" id="UP000295674">
    <property type="component" value="Unassembled WGS sequence"/>
</dbReference>
<dbReference type="EMBL" id="SMKS01000056">
    <property type="protein sequence ID" value="TDD01833.1"/>
    <property type="molecule type" value="Genomic_DNA"/>
</dbReference>
<protein>
    <submittedName>
        <fullName evidence="2">Uncharacterized protein</fullName>
    </submittedName>
</protein>
<accession>A0A4R4VGL6</accession>
<evidence type="ECO:0000313" key="2">
    <source>
        <dbReference type="EMBL" id="TDD01833.1"/>
    </source>
</evidence>
<evidence type="ECO:0000313" key="3">
    <source>
        <dbReference type="Proteomes" id="UP000295674"/>
    </source>
</evidence>
<feature type="region of interest" description="Disordered" evidence="1">
    <location>
        <begin position="16"/>
        <end position="41"/>
    </location>
</feature>
<proteinExistence type="predicted"/>
<feature type="compositionally biased region" description="Basic and acidic residues" evidence="1">
    <location>
        <begin position="31"/>
        <end position="40"/>
    </location>
</feature>
<evidence type="ECO:0000256" key="1">
    <source>
        <dbReference type="SAM" id="MobiDB-lite"/>
    </source>
</evidence>
<reference evidence="2 3" key="1">
    <citation type="submission" date="2019-03" db="EMBL/GenBank/DDBJ databases">
        <title>Draft genome sequences of novel Actinobacteria.</title>
        <authorList>
            <person name="Sahin N."/>
            <person name="Ay H."/>
            <person name="Saygin H."/>
        </authorList>
    </citation>
    <scope>NUCLEOTIDE SEQUENCE [LARGE SCALE GENOMIC DNA]</scope>
    <source>
        <strain evidence="2 3">16K309</strain>
    </source>
</reference>
<gene>
    <name evidence="2" type="ORF">E1181_24200</name>
</gene>